<reference evidence="7 8" key="1">
    <citation type="submission" date="2015-09" db="EMBL/GenBank/DDBJ databases">
        <authorList>
            <consortium name="Swine Surveillance"/>
        </authorList>
    </citation>
    <scope>NUCLEOTIDE SEQUENCE [LARGE SCALE GENOMIC DNA]</scope>
    <source>
        <strain evidence="7 8">CECT 7557</strain>
    </source>
</reference>
<proteinExistence type="inferred from homology"/>
<dbReference type="InterPro" id="IPR000914">
    <property type="entry name" value="SBP_5_dom"/>
</dbReference>
<sequence length="280" mass="30262">MKRLDRRALFASGAAAALLAATGGAFAQTPRRGGALRIAVPREGGVLEQVARASVLDQLTEIGPDGVLRPELALAWNSDEDARIWTFDLREDAVFHSGQALTAQDVAASLLGHFETGFLQEVSCDGHNRVSVTLHEGNPQFPFLLAQSACWITPQGDMPKDLSALNGTGLYHVERAQDGRSFRAQRVAEHYKDGTAGWVDTIEVVVIPDATVRAEALRDGYVDVVALPDADGLRRRGTFLYHPDEAEMALAAASTIGMPGRIAQNAPLDDGRIAERWWVV</sequence>
<dbReference type="Gene3D" id="3.40.190.10">
    <property type="entry name" value="Periplasmic binding protein-like II"/>
    <property type="match status" value="1"/>
</dbReference>
<comment type="similarity">
    <text evidence="2">Belongs to the bacterial solute-binding protein 5 family.</text>
</comment>
<organism evidence="7 8">
    <name type="scientific">Tritonibacter multivorans</name>
    <dbReference type="NCBI Taxonomy" id="928856"/>
    <lineage>
        <taxon>Bacteria</taxon>
        <taxon>Pseudomonadati</taxon>
        <taxon>Pseudomonadota</taxon>
        <taxon>Alphaproteobacteria</taxon>
        <taxon>Rhodobacterales</taxon>
        <taxon>Paracoccaceae</taxon>
        <taxon>Tritonibacter</taxon>
    </lineage>
</organism>
<dbReference type="Proteomes" id="UP000052022">
    <property type="component" value="Unassembled WGS sequence"/>
</dbReference>
<dbReference type="RefSeq" id="WP_058290495.1">
    <property type="nucleotide sequence ID" value="NZ_CYSD01000037.1"/>
</dbReference>
<feature type="chain" id="PRO_5006063358" evidence="5">
    <location>
        <begin position="28"/>
        <end position="280"/>
    </location>
</feature>
<dbReference type="PANTHER" id="PTHR30290">
    <property type="entry name" value="PERIPLASMIC BINDING COMPONENT OF ABC TRANSPORTER"/>
    <property type="match status" value="1"/>
</dbReference>
<dbReference type="InterPro" id="IPR039424">
    <property type="entry name" value="SBP_5"/>
</dbReference>
<evidence type="ECO:0000313" key="8">
    <source>
        <dbReference type="Proteomes" id="UP000052022"/>
    </source>
</evidence>
<evidence type="ECO:0000256" key="1">
    <source>
        <dbReference type="ARBA" id="ARBA00004418"/>
    </source>
</evidence>
<dbReference type="OrthoDB" id="9803988at2"/>
<keyword evidence="8" id="KW-1185">Reference proteome</keyword>
<dbReference type="PANTHER" id="PTHR30290:SF9">
    <property type="entry name" value="OLIGOPEPTIDE-BINDING PROTEIN APPA"/>
    <property type="match status" value="1"/>
</dbReference>
<evidence type="ECO:0000313" key="7">
    <source>
        <dbReference type="EMBL" id="CUH79581.1"/>
    </source>
</evidence>
<dbReference type="EMBL" id="CYSD01000037">
    <property type="protein sequence ID" value="CUH79581.1"/>
    <property type="molecule type" value="Genomic_DNA"/>
</dbReference>
<dbReference type="GO" id="GO:0015833">
    <property type="term" value="P:peptide transport"/>
    <property type="evidence" value="ECO:0007669"/>
    <property type="project" value="TreeGrafter"/>
</dbReference>
<dbReference type="PROSITE" id="PS51318">
    <property type="entry name" value="TAT"/>
    <property type="match status" value="1"/>
</dbReference>
<dbReference type="AlphaFoldDB" id="A0A0P1GEB9"/>
<feature type="domain" description="Solute-binding protein family 5" evidence="6">
    <location>
        <begin position="68"/>
        <end position="233"/>
    </location>
</feature>
<dbReference type="GO" id="GO:1904680">
    <property type="term" value="F:peptide transmembrane transporter activity"/>
    <property type="evidence" value="ECO:0007669"/>
    <property type="project" value="TreeGrafter"/>
</dbReference>
<evidence type="ECO:0000259" key="6">
    <source>
        <dbReference type="Pfam" id="PF00496"/>
    </source>
</evidence>
<dbReference type="Pfam" id="PF00496">
    <property type="entry name" value="SBP_bac_5"/>
    <property type="match status" value="1"/>
</dbReference>
<accession>A0A0P1GEB9</accession>
<gene>
    <name evidence="7" type="primary">nikA</name>
    <name evidence="7" type="ORF">TRM7557_02468</name>
</gene>
<feature type="signal peptide" evidence="5">
    <location>
        <begin position="1"/>
        <end position="27"/>
    </location>
</feature>
<dbReference type="InterPro" id="IPR006311">
    <property type="entry name" value="TAT_signal"/>
</dbReference>
<keyword evidence="4 5" id="KW-0732">Signal</keyword>
<evidence type="ECO:0000256" key="2">
    <source>
        <dbReference type="ARBA" id="ARBA00005695"/>
    </source>
</evidence>
<evidence type="ECO:0000256" key="5">
    <source>
        <dbReference type="SAM" id="SignalP"/>
    </source>
</evidence>
<dbReference type="STRING" id="928856.SAMN04488049_101250"/>
<comment type="subcellular location">
    <subcellularLocation>
        <location evidence="1">Periplasm</location>
    </subcellularLocation>
</comment>
<dbReference type="SUPFAM" id="SSF53850">
    <property type="entry name" value="Periplasmic binding protein-like II"/>
    <property type="match status" value="1"/>
</dbReference>
<evidence type="ECO:0000256" key="4">
    <source>
        <dbReference type="ARBA" id="ARBA00022729"/>
    </source>
</evidence>
<protein>
    <submittedName>
        <fullName evidence="7">Nickel-binding periplasmic protein</fullName>
    </submittedName>
</protein>
<evidence type="ECO:0000256" key="3">
    <source>
        <dbReference type="ARBA" id="ARBA00022448"/>
    </source>
</evidence>
<keyword evidence="3" id="KW-0813">Transport</keyword>
<name>A0A0P1GEB9_9RHOB</name>